<evidence type="ECO:0000313" key="5">
    <source>
        <dbReference type="Proteomes" id="UP001429100"/>
    </source>
</evidence>
<feature type="compositionally biased region" description="Polar residues" evidence="1">
    <location>
        <begin position="228"/>
        <end position="244"/>
    </location>
</feature>
<feature type="compositionally biased region" description="Polar residues" evidence="1">
    <location>
        <begin position="642"/>
        <end position="655"/>
    </location>
</feature>
<dbReference type="EMBL" id="LN877950">
    <property type="protein sequence ID" value="CUV05719.1"/>
    <property type="molecule type" value="Genomic_DNA"/>
</dbReference>
<feature type="domain" description="Guanylate cyclase" evidence="2">
    <location>
        <begin position="425"/>
        <end position="557"/>
    </location>
</feature>
<feature type="compositionally biased region" description="Low complexity" evidence="1">
    <location>
        <begin position="625"/>
        <end position="639"/>
    </location>
</feature>
<dbReference type="InterPro" id="IPR001054">
    <property type="entry name" value="A/G_cyclase"/>
</dbReference>
<feature type="compositionally biased region" description="Basic and acidic residues" evidence="1">
    <location>
        <begin position="245"/>
        <end position="254"/>
    </location>
</feature>
<dbReference type="PANTHER" id="PTHR47455:SF1">
    <property type="entry name" value="GUANYLATE CYCLASE DOMAIN-CONTAINING PROTEIN"/>
    <property type="match status" value="1"/>
</dbReference>
<evidence type="ECO:0000313" key="4">
    <source>
        <dbReference type="EMBL" id="PPS96268.1"/>
    </source>
</evidence>
<feature type="region of interest" description="Disordered" evidence="1">
    <location>
        <begin position="1260"/>
        <end position="1295"/>
    </location>
</feature>
<dbReference type="GO" id="GO:0009190">
    <property type="term" value="P:cyclic nucleotide biosynthetic process"/>
    <property type="evidence" value="ECO:0007669"/>
    <property type="project" value="InterPro"/>
</dbReference>
<dbReference type="Proteomes" id="UP001429100">
    <property type="component" value="Unassembled WGS sequence"/>
</dbReference>
<accession>A0A0S4TFE5</accession>
<feature type="region of interest" description="Disordered" evidence="1">
    <location>
        <begin position="1568"/>
        <end position="1600"/>
    </location>
</feature>
<dbReference type="CDD" id="cd07302">
    <property type="entry name" value="CHD"/>
    <property type="match status" value="2"/>
</dbReference>
<dbReference type="EMBL" id="JTAI01000020">
    <property type="protein sequence ID" value="PPS96268.1"/>
    <property type="molecule type" value="Genomic_DNA"/>
</dbReference>
<sequence length="1631" mass="183079">MGQVPLIAAKSTLFVYSGIRSIVVGNKEKVVPQRPPDLDIIASGERDRISDDWRWLALKSEKRLNNMKKMNSSSEQLKKKLGSTFDINQFSCFVPRTVLEAIADKRIGYADDFDVIIESFKGAIMFCDASGFTALTAALDKQLNGAERLGECINNFFTPLIQIIHYWGGDVIKFSGDAICVVWPVDDESINLNNGGVNLITEGTNSSSQANASECNPQFNKLARDSSKFSNKSKVSIDDNSPATSEKRWNKEEQLESEESPSQYSSNAADTYSVDMFHACRLACECCMDIHRTLHNFPTPIPGRHLTLHIGVGYGRTTILQVGGVMDRWEYVVGGPPFEEIAIAEPLAKSGETVISPSVFSILGKHVSVEPCEGNPDFKKLNSLLLPRPPPPPPLASIHIHDEDVDLLRRYIPPPVYRCLSSGYNVFLNEVRRLTCIFVSVKGLDISTHYGSKTAHQLMQLVQKAAYTMEGSVNKFLVDDKGVLLLIIFGLPPVYHLDDPLRAVFAGLRILDSIRFMGLSSSIGIGTGRVWIGTVGCEIRKEYTALGDTVNLSARLMARAGENEILCDLNTYEACNHAMQFIQKESFYPKGKDVSIDTFSPTGILTRSRLQGSTGGKAETGNPEDSNLSNNKDNSNIKDGLSTDNLLSTENSNNQNTDINLNIENLQSIRTWRGWKPLKKLKKFFKPRYSYGLPDMNGPNFRVIPDYVMESMPESKFLGPLMPWEYYEPWDPILRPTLDLGGVMAIYGKENCGIDEIIQNIVHLGEKLERKVFLCSNMPDTPFINIGNVPLLPWKTLCTDIVESWRLTKSREKKGFSNIDRDNSIYGLAKELTHPSFHWTLHKLKPVLQGLVLPSELSENKAFLRMGKYKNKESKKMKDIFRNPLLFVKNLNGQPESLDKELDGAELENDENLNKEVFKDEADDDITSSDEDLSDEDEKGLGPIITSLVNGFSMYENSIICLHVKSGTCFYAGMEQESWKIAKMIARIAMIRRKRKVEHDFKELKKWRRKHSRICLFCKGFKRPIQHISKDTLYLYKTTKCTPPAFKSSPPLLFILICSSNTDSIEEQKEIIQWAKECNAFIEVPKLTLNETSKFIGHQLGVNTQVPFQLVEYVHRASGGIPEHIKRTLLQLLSHKAISISTQDDQQMEDPEKKGSLILDSDKSLNNPDSLSNNISRNASVCSNALSGIDSIGNNFDFGAITSIVPGYNLKNIQGDLGFISSVYSSSDESSSSGSSSSDDSKEWSDDSIKRRIRVPRFRTPGPRELLSSDGVPIVGNKQSNRFSSNDLSGSRHRSSFTKFGQSSYLSRSSEDNRRYIKVTGQLRKIPFAHEIVAECMSKLELLEPDEQMAAKIASAFTFAFTASELHEVYPQKKSPLEFLKMIKAMVNKDVFEVCDKINFGVDRSRRGSINSDHNSKHITLYENDQEKNINGYEDDIYKDISSSTPIMKDISDYLSNVNLSDFSKNNKDSIDVTYPCSSENSEIKNERNEINNDQSVNINIIIAEDNQSASEYEFPKPQNCDILPYYIEYYRFQNVAFQRVVSESLLSDERKRLARISRKTLSRRLSKLSPSVRSASPQLPSSPTDSSSSKFPDNSEANKASARYLSTIPNNVSVNNTISTNLDVLPEDEK</sequence>
<feature type="compositionally biased region" description="Polar residues" evidence="1">
    <location>
        <begin position="1277"/>
        <end position="1289"/>
    </location>
</feature>
<reference evidence="4 5" key="3">
    <citation type="submission" date="2017-10" db="EMBL/GenBank/DDBJ databases">
        <title>Consistent, comparative and evidence-based genome annotation and re-annotation for the closely-related species, Cryptosporidium parvum, C. hominis and C. tyzzeri.</title>
        <authorList>
            <person name="Baptista R.P."/>
            <person name="Li Y."/>
            <person name="Sateriale A."/>
            <person name="Striepen B."/>
            <person name="Kissinger J.C."/>
        </authorList>
    </citation>
    <scope>NUCLEOTIDE SEQUENCE [LARGE SCALE GENOMIC DNA]</scope>
    <source>
        <strain evidence="4">30976</strain>
    </source>
</reference>
<name>A0A0S4TFE5_CRYHO</name>
<feature type="domain" description="Guanylate cyclase" evidence="2">
    <location>
        <begin position="123"/>
        <end position="182"/>
    </location>
</feature>
<reference evidence="4 5" key="1">
    <citation type="submission" date="2014-11" db="EMBL/GenBank/DDBJ databases">
        <title>Comparative genomic analysis of Cryptosporidium hominis reveals occurrence of genetic recombination in virulent subtypes.</title>
        <authorList>
            <person name="Guo Y."/>
            <person name="Tang K."/>
            <person name="Frace M."/>
            <person name="Li N."/>
            <person name="Roellig D.M."/>
            <person name="Sammons S."/>
            <person name="Knipe K."/>
            <person name="Rowe L."/>
            <person name="Feng Y."/>
            <person name="Xiao L."/>
        </authorList>
    </citation>
    <scope>NUCLEOTIDE SEQUENCE [LARGE SCALE GENOMIC DNA]</scope>
    <source>
        <strain evidence="4">30976</strain>
    </source>
</reference>
<dbReference type="PROSITE" id="PS50125">
    <property type="entry name" value="GUANYLATE_CYCLASE_2"/>
    <property type="match status" value="2"/>
</dbReference>
<feature type="region of interest" description="Disordered" evidence="1">
    <location>
        <begin position="606"/>
        <end position="655"/>
    </location>
</feature>
<dbReference type="GO" id="GO:0035556">
    <property type="term" value="P:intracellular signal transduction"/>
    <property type="evidence" value="ECO:0007669"/>
    <property type="project" value="InterPro"/>
</dbReference>
<organism evidence="3">
    <name type="scientific">Cryptosporidium hominis</name>
    <dbReference type="NCBI Taxonomy" id="237895"/>
    <lineage>
        <taxon>Eukaryota</taxon>
        <taxon>Sar</taxon>
        <taxon>Alveolata</taxon>
        <taxon>Apicomplexa</taxon>
        <taxon>Conoidasida</taxon>
        <taxon>Coccidia</taxon>
        <taxon>Eucoccidiorida</taxon>
        <taxon>Eimeriorina</taxon>
        <taxon>Cryptosporidiidae</taxon>
        <taxon>Cryptosporidium</taxon>
    </lineage>
</organism>
<gene>
    <name evidence="3" type="ORF">CHUDEA4_3100</name>
    <name evidence="4" type="ORF">GY17_00001784</name>
</gene>
<dbReference type="VEuPathDB" id="CryptoDB:CHUDEA4_3100"/>
<feature type="compositionally biased region" description="Low complexity" evidence="1">
    <location>
        <begin position="1577"/>
        <end position="1593"/>
    </location>
</feature>
<dbReference type="VEuPathDB" id="CryptoDB:ChTU502y2012_408g0405"/>
<dbReference type="Proteomes" id="UP000199752">
    <property type="component" value="Chromosome 4"/>
</dbReference>
<dbReference type="InterPro" id="IPR029787">
    <property type="entry name" value="Nucleotide_cyclase"/>
</dbReference>
<evidence type="ECO:0000256" key="1">
    <source>
        <dbReference type="SAM" id="MobiDB-lite"/>
    </source>
</evidence>
<feature type="region of interest" description="Disordered" evidence="1">
    <location>
        <begin position="918"/>
        <end position="937"/>
    </location>
</feature>
<dbReference type="VEuPathDB" id="CryptoDB:Chro.40352"/>
<protein>
    <submittedName>
        <fullName evidence="4">Adenylyl cyclase class-3/4/guanylyl cyclase</fullName>
    </submittedName>
</protein>
<dbReference type="OrthoDB" id="194468at2759"/>
<feature type="compositionally biased region" description="Acidic residues" evidence="1">
    <location>
        <begin position="921"/>
        <end position="937"/>
    </location>
</feature>
<keyword evidence="5" id="KW-1185">Reference proteome</keyword>
<dbReference type="Pfam" id="PF00211">
    <property type="entry name" value="Guanylate_cyc"/>
    <property type="match status" value="1"/>
</dbReference>
<dbReference type="SUPFAM" id="SSF55073">
    <property type="entry name" value="Nucleotide cyclase"/>
    <property type="match status" value="2"/>
</dbReference>
<dbReference type="Gene3D" id="3.30.70.1230">
    <property type="entry name" value="Nucleotide cyclase"/>
    <property type="match status" value="2"/>
</dbReference>
<proteinExistence type="predicted"/>
<evidence type="ECO:0000313" key="3">
    <source>
        <dbReference type="EMBL" id="CUV05719.1"/>
    </source>
</evidence>
<evidence type="ECO:0000259" key="2">
    <source>
        <dbReference type="PROSITE" id="PS50125"/>
    </source>
</evidence>
<feature type="region of interest" description="Disordered" evidence="1">
    <location>
        <begin position="224"/>
        <end position="266"/>
    </location>
</feature>
<reference evidence="3" key="2">
    <citation type="submission" date="2015-08" db="EMBL/GenBank/DDBJ databases">
        <authorList>
            <person name="Babu N.S."/>
            <person name="Beckwith C.J."/>
            <person name="Beseler K.G."/>
            <person name="Brison A."/>
            <person name="Carone J.V."/>
            <person name="Caskin T.P."/>
            <person name="Diamond M."/>
            <person name="Durham M.E."/>
            <person name="Foxe J.M."/>
            <person name="Go M."/>
            <person name="Henderson B.A."/>
            <person name="Jones I.B."/>
            <person name="McGettigan J.A."/>
            <person name="Micheletti S.J."/>
            <person name="Nasrallah M.E."/>
            <person name="Ortiz D."/>
            <person name="Piller C.R."/>
            <person name="Privatt S.R."/>
            <person name="Schneider S.L."/>
            <person name="Sharp S."/>
            <person name="Smith T.C."/>
            <person name="Stanton J.D."/>
            <person name="Ullery H.E."/>
            <person name="Wilson R.J."/>
            <person name="Serrano M.G."/>
            <person name="Buck G."/>
            <person name="Lee V."/>
            <person name="Wang Y."/>
            <person name="Carvalho R."/>
            <person name="Voegtly L."/>
            <person name="Shi R."/>
            <person name="Duckworth R."/>
            <person name="Johnson A."/>
            <person name="Loviza R."/>
            <person name="Walstead R."/>
            <person name="Shah Z."/>
            <person name="Kiflezghi M."/>
            <person name="Wade K."/>
            <person name="Ball S.L."/>
            <person name="Bradley K.W."/>
            <person name="Asai D.J."/>
            <person name="Bowman C.A."/>
            <person name="Russell D.A."/>
            <person name="Pope W.H."/>
            <person name="Jacobs-Sera D."/>
            <person name="Hendrix R.W."/>
            <person name="Hatfull G.F."/>
        </authorList>
    </citation>
    <scope>NUCLEOTIDE SEQUENCE [LARGE SCALE GENOMIC DNA]</scope>
</reference>
<dbReference type="VEuPathDB" id="CryptoDB:GY17_00001784"/>
<dbReference type="PANTHER" id="PTHR47455">
    <property type="entry name" value="ADENYLYL CYCLASE BETA"/>
    <property type="match status" value="1"/>
</dbReference>